<dbReference type="EMBL" id="CADCUE010000236">
    <property type="protein sequence ID" value="CAA9353545.1"/>
    <property type="molecule type" value="Genomic_DNA"/>
</dbReference>
<dbReference type="SUPFAM" id="SSF52833">
    <property type="entry name" value="Thioredoxin-like"/>
    <property type="match status" value="1"/>
</dbReference>
<dbReference type="Gene3D" id="3.40.30.10">
    <property type="entry name" value="Glutaredoxin"/>
    <property type="match status" value="1"/>
</dbReference>
<dbReference type="CDD" id="cd03024">
    <property type="entry name" value="DsbA_FrnE"/>
    <property type="match status" value="1"/>
</dbReference>
<feature type="domain" description="DSBA-like thioredoxin" evidence="1">
    <location>
        <begin position="3"/>
        <end position="204"/>
    </location>
</feature>
<proteinExistence type="predicted"/>
<gene>
    <name evidence="2" type="ORF">AVDCRST_MAG16-2513</name>
</gene>
<dbReference type="GO" id="GO:0016853">
    <property type="term" value="F:isomerase activity"/>
    <property type="evidence" value="ECO:0007669"/>
    <property type="project" value="UniProtKB-KW"/>
</dbReference>
<evidence type="ECO:0000313" key="2">
    <source>
        <dbReference type="EMBL" id="CAA9353545.1"/>
    </source>
</evidence>
<dbReference type="InterPro" id="IPR001853">
    <property type="entry name" value="DSBA-like_thioredoxin_dom"/>
</dbReference>
<dbReference type="GO" id="GO:0016491">
    <property type="term" value="F:oxidoreductase activity"/>
    <property type="evidence" value="ECO:0007669"/>
    <property type="project" value="InterPro"/>
</dbReference>
<protein>
    <submittedName>
        <fullName evidence="2">2-hydroxychromene-2-carboxylate isomerase/DsbA-like thioredoxin domain</fullName>
    </submittedName>
</protein>
<evidence type="ECO:0000259" key="1">
    <source>
        <dbReference type="Pfam" id="PF01323"/>
    </source>
</evidence>
<reference evidence="2" key="1">
    <citation type="submission" date="2020-02" db="EMBL/GenBank/DDBJ databases">
        <authorList>
            <person name="Meier V. D."/>
        </authorList>
    </citation>
    <scope>NUCLEOTIDE SEQUENCE</scope>
    <source>
        <strain evidence="2">AVDCRST_MAG16</strain>
    </source>
</reference>
<organism evidence="2">
    <name type="scientific">uncultured Frankineae bacterium</name>
    <dbReference type="NCBI Taxonomy" id="437475"/>
    <lineage>
        <taxon>Bacteria</taxon>
        <taxon>Bacillati</taxon>
        <taxon>Actinomycetota</taxon>
        <taxon>Actinomycetes</taxon>
        <taxon>Frankiales</taxon>
        <taxon>environmental samples</taxon>
    </lineage>
</organism>
<dbReference type="InterPro" id="IPR036249">
    <property type="entry name" value="Thioredoxin-like_sf"/>
</dbReference>
<dbReference type="PANTHER" id="PTHR13887:SF41">
    <property type="entry name" value="THIOREDOXIN SUPERFAMILY PROTEIN"/>
    <property type="match status" value="1"/>
</dbReference>
<accession>A0A6J4M9Y8</accession>
<name>A0A6J4M9Y8_9ACTN</name>
<dbReference type="Pfam" id="PF01323">
    <property type="entry name" value="DSBA"/>
    <property type="match status" value="1"/>
</dbReference>
<sequence>MKVEIWSDVVCPWCYVGKRRFEQALAGFAHRDEVEVVWRAFELDASAPAERTGGYAQNLAAKYGVPVSEAQRMIDTMTSTAAQDGLDLRFDTARPGNTFDAHRLLHLAAERGVQDAVKERLLRATFTEGEPIGDAETLVRLVSEAGLDADEARAVLASDRYAAEVRGDEQQARAYGITGVPFFVVDGRYGVSGAQPAEALGQVLAQAWAERAPLQMVAAGRHAPGCDGDSCAV</sequence>
<keyword evidence="2" id="KW-0413">Isomerase</keyword>
<dbReference type="PANTHER" id="PTHR13887">
    <property type="entry name" value="GLUTATHIONE S-TRANSFERASE KAPPA"/>
    <property type="match status" value="1"/>
</dbReference>
<dbReference type="AlphaFoldDB" id="A0A6J4M9Y8"/>